<protein>
    <submittedName>
        <fullName evidence="1">Uncharacterized protein</fullName>
    </submittedName>
</protein>
<gene>
    <name evidence="1" type="ORF">EM_006</name>
</gene>
<keyword evidence="2" id="KW-1185">Reference proteome</keyword>
<sequence>MVNSEQRKAPEPKGPGLLYTCLQVKCPFLRNEE</sequence>
<organism evidence="1 2">
    <name type="scientific">Pseudomonas phage EM</name>
    <dbReference type="NCBI Taxonomy" id="2936914"/>
    <lineage>
        <taxon>Viruses</taxon>
        <taxon>Duplodnaviria</taxon>
        <taxon>Heunggongvirae</taxon>
        <taxon>Uroviricota</taxon>
        <taxon>Caudoviricetes</taxon>
        <taxon>Vandenendeviridae</taxon>
        <taxon>Skurskavirinae</taxon>
        <taxon>Baldwinvirus</taxon>
        <taxon>Baldwinvirus EM</taxon>
    </lineage>
</organism>
<evidence type="ECO:0000313" key="2">
    <source>
        <dbReference type="Proteomes" id="UP000831536"/>
    </source>
</evidence>
<name>A0AAE9KSI3_9CAUD</name>
<dbReference type="Proteomes" id="UP000831536">
    <property type="component" value="Segment"/>
</dbReference>
<dbReference type="EMBL" id="ON169972">
    <property type="protein sequence ID" value="UPW35808.1"/>
    <property type="molecule type" value="Genomic_DNA"/>
</dbReference>
<reference evidence="1" key="1">
    <citation type="journal article" date="2022" name="J. Appl. Microbiol.">
        <title>Bacteriophage-Antibiotic Combinations Against Multidrug-Resistant Pseudomonas aeruginosa.</title>
        <authorList>
            <person name="Holger D."/>
            <person name="Lev K.L."/>
            <person name="Kebriaei R."/>
            <person name="Morrisette T."/>
            <person name="Shah R."/>
            <person name="Alexander J."/>
            <person name="Lehman S.M."/>
            <person name="Rybak M.J."/>
        </authorList>
    </citation>
    <scope>NUCLEOTIDE SEQUENCE</scope>
</reference>
<proteinExistence type="predicted"/>
<evidence type="ECO:0000313" key="1">
    <source>
        <dbReference type="EMBL" id="UPW35808.1"/>
    </source>
</evidence>
<accession>A0AAE9KSI3</accession>